<dbReference type="InterPro" id="IPR015946">
    <property type="entry name" value="KH_dom-like_a/b"/>
</dbReference>
<keyword evidence="1" id="KW-0690">Ribosome biogenesis</keyword>
<dbReference type="Pfam" id="PF02033">
    <property type="entry name" value="RBFA"/>
    <property type="match status" value="1"/>
</dbReference>
<dbReference type="SUPFAM" id="SSF89919">
    <property type="entry name" value="Ribosome-binding factor A, RbfA"/>
    <property type="match status" value="1"/>
</dbReference>
<organism evidence="2 3">
    <name type="scientific">Candidatus Hydrogenosomobacter endosymbioticus</name>
    <dbReference type="NCBI Taxonomy" id="2558174"/>
    <lineage>
        <taxon>Bacteria</taxon>
        <taxon>Pseudomonadati</taxon>
        <taxon>Pseudomonadota</taxon>
        <taxon>Alphaproteobacteria</taxon>
        <taxon>Holosporales</taxon>
        <taxon>Holosporaceae</taxon>
        <taxon>Candidatus Hydrogenosomobacter</taxon>
    </lineage>
</organism>
<protein>
    <recommendedName>
        <fullName evidence="4">Ribosome-binding factor A</fullName>
    </recommendedName>
</protein>
<accession>A0ABM7V9J3</accession>
<gene>
    <name evidence="2" type="ORF">HYD_5820</name>
</gene>
<name>A0ABM7V9J3_9PROT</name>
<keyword evidence="3" id="KW-1185">Reference proteome</keyword>
<dbReference type="RefSeq" id="WP_236864826.1">
    <property type="nucleotide sequence ID" value="NZ_AP025225.1"/>
</dbReference>
<dbReference type="EMBL" id="AP025225">
    <property type="protein sequence ID" value="BDB96449.1"/>
    <property type="molecule type" value="Genomic_DNA"/>
</dbReference>
<evidence type="ECO:0000256" key="1">
    <source>
        <dbReference type="ARBA" id="ARBA00022517"/>
    </source>
</evidence>
<evidence type="ECO:0000313" key="2">
    <source>
        <dbReference type="EMBL" id="BDB96449.1"/>
    </source>
</evidence>
<dbReference type="Gene3D" id="3.30.300.20">
    <property type="match status" value="1"/>
</dbReference>
<dbReference type="InterPro" id="IPR000238">
    <property type="entry name" value="RbfA"/>
</dbReference>
<sequence>MRLFTSSKFGKESFCRKERIENELRLKISKVLPGCVMWSKVLDGALLMVTEVKASKDLRFAKVFVRAMNFEDPDMKKVIDELNGMRHVVQGALKKEIALRFLPKLTFHIGRSYGDSEET</sequence>
<evidence type="ECO:0000313" key="3">
    <source>
        <dbReference type="Proteomes" id="UP001320209"/>
    </source>
</evidence>
<evidence type="ECO:0008006" key="4">
    <source>
        <dbReference type="Google" id="ProtNLM"/>
    </source>
</evidence>
<dbReference type="InterPro" id="IPR023799">
    <property type="entry name" value="RbfA_dom_sf"/>
</dbReference>
<dbReference type="Proteomes" id="UP001320209">
    <property type="component" value="Chromosome"/>
</dbReference>
<proteinExistence type="predicted"/>
<reference evidence="2" key="1">
    <citation type="submission" date="2021-10" db="EMBL/GenBank/DDBJ databases">
        <title>Genome Sequence of The Candidatus Hydrogeosomobacter endosymbioticus, an Intracellular Bacterial Symbiont of the Anaerobic Ciliate GW7.</title>
        <authorList>
            <person name="Shiohama Y."/>
            <person name="Shinzato N."/>
        </authorList>
    </citation>
    <scope>NUCLEOTIDE SEQUENCE [LARGE SCALE GENOMIC DNA]</scope>
    <source>
        <strain evidence="2">200920</strain>
    </source>
</reference>